<evidence type="ECO:0000313" key="1">
    <source>
        <dbReference type="EMBL" id="KAF6029215.1"/>
    </source>
</evidence>
<sequence length="99" mass="11263">MNVLISALLDFLQIAEMRRLKFKGLDTSSLETLLQNFVTRFATGKPSKSCSIPTQRSVYEAMIKDGRWDTFITGLYKKVMDYLDANGDESYSTQPLTQL</sequence>
<comment type="caution">
    <text evidence="1">The sequence shown here is derived from an EMBL/GenBank/DDBJ whole genome shotgun (WGS) entry which is preliminary data.</text>
</comment>
<protein>
    <submittedName>
        <fullName evidence="1">Uncharacterized protein</fullName>
    </submittedName>
</protein>
<dbReference type="AlphaFoldDB" id="A0A7J7JTI9"/>
<organism evidence="1 2">
    <name type="scientific">Bugula neritina</name>
    <name type="common">Brown bryozoan</name>
    <name type="synonym">Sertularia neritina</name>
    <dbReference type="NCBI Taxonomy" id="10212"/>
    <lineage>
        <taxon>Eukaryota</taxon>
        <taxon>Metazoa</taxon>
        <taxon>Spiralia</taxon>
        <taxon>Lophotrochozoa</taxon>
        <taxon>Bryozoa</taxon>
        <taxon>Gymnolaemata</taxon>
        <taxon>Cheilostomatida</taxon>
        <taxon>Flustrina</taxon>
        <taxon>Buguloidea</taxon>
        <taxon>Bugulidae</taxon>
        <taxon>Bugula</taxon>
    </lineage>
</organism>
<accession>A0A7J7JTI9</accession>
<dbReference type="EMBL" id="VXIV02001845">
    <property type="protein sequence ID" value="KAF6029215.1"/>
    <property type="molecule type" value="Genomic_DNA"/>
</dbReference>
<gene>
    <name evidence="1" type="ORF">EB796_012474</name>
</gene>
<proteinExistence type="predicted"/>
<evidence type="ECO:0000313" key="2">
    <source>
        <dbReference type="Proteomes" id="UP000593567"/>
    </source>
</evidence>
<keyword evidence="2" id="KW-1185">Reference proteome</keyword>
<reference evidence="1" key="1">
    <citation type="submission" date="2020-06" db="EMBL/GenBank/DDBJ databases">
        <title>Draft genome of Bugula neritina, a colonial animal packing powerful symbionts and potential medicines.</title>
        <authorList>
            <person name="Rayko M."/>
        </authorList>
    </citation>
    <scope>NUCLEOTIDE SEQUENCE [LARGE SCALE GENOMIC DNA]</scope>
    <source>
        <strain evidence="1">Kwan_BN1</strain>
    </source>
</reference>
<name>A0A7J7JTI9_BUGNE</name>
<dbReference type="Proteomes" id="UP000593567">
    <property type="component" value="Unassembled WGS sequence"/>
</dbReference>